<keyword evidence="1" id="KW-0472">Membrane</keyword>
<dbReference type="EMBL" id="CP003924">
    <property type="protein sequence ID" value="AGS33849.1"/>
    <property type="molecule type" value="Genomic_DNA"/>
</dbReference>
<evidence type="ECO:0000313" key="3">
    <source>
        <dbReference type="Proteomes" id="UP000015388"/>
    </source>
</evidence>
<feature type="transmembrane region" description="Helical" evidence="1">
    <location>
        <begin position="251"/>
        <end position="279"/>
    </location>
</feature>
<dbReference type="HOGENOM" id="CLU_041420_1_0_11"/>
<accession>S5SRV1</accession>
<dbReference type="OrthoDB" id="8477132at2"/>
<organism evidence="2 3">
    <name type="scientific">Corynebacterium maris DSM 45190</name>
    <dbReference type="NCBI Taxonomy" id="1224163"/>
    <lineage>
        <taxon>Bacteria</taxon>
        <taxon>Bacillati</taxon>
        <taxon>Actinomycetota</taxon>
        <taxon>Actinomycetes</taxon>
        <taxon>Mycobacteriales</taxon>
        <taxon>Corynebacteriaceae</taxon>
        <taxon>Corynebacterium</taxon>
    </lineage>
</organism>
<sequence length="369" mass="40630">MGVIGVFADEGKPIADAKHALQRLVKQEVLDEDRCLPNGDRVEVATGTIPMTTDGEIELGKYAEPLLTANGWDKFVYITDLPLTAMERPVVSQSTADGNAVLLSQPAYGMFRARRSLATDLESVLAGEGATTGKQRTMDSEEVDSEREITTVRVLDHPGRALRLILGMIRSNEPGKLLGVLSGALAAIAATGGFGVFYGSIWNLSESMQVWRMLLVAALGVIVFSAWLIISNRLWIRSNTQDTRWRERIDNIATAGTVVSTVLIIFLLAAVGMTLLSVAVVPADFFREQIEEAVTWQSYLRVGWLSASLGTFAGAIGSNFDKSVEIRSATYNLREYERRRKVGDKIDEAWEEDSLRELAMEDERLDDVQ</sequence>
<feature type="transmembrane region" description="Helical" evidence="1">
    <location>
        <begin position="177"/>
        <end position="198"/>
    </location>
</feature>
<dbReference type="AlphaFoldDB" id="S5SRV1"/>
<keyword evidence="1" id="KW-0812">Transmembrane</keyword>
<keyword evidence="1" id="KW-1133">Transmembrane helix</keyword>
<dbReference type="Proteomes" id="UP000015388">
    <property type="component" value="Chromosome"/>
</dbReference>
<dbReference type="STRING" id="1224163.B841_01830"/>
<keyword evidence="3" id="KW-1185">Reference proteome</keyword>
<proteinExistence type="predicted"/>
<dbReference type="PATRIC" id="fig|1224163.3.peg.370"/>
<feature type="transmembrane region" description="Helical" evidence="1">
    <location>
        <begin position="210"/>
        <end position="230"/>
    </location>
</feature>
<protein>
    <submittedName>
        <fullName evidence="2">Uncharacterized protein</fullName>
    </submittedName>
</protein>
<evidence type="ECO:0000256" key="1">
    <source>
        <dbReference type="SAM" id="Phobius"/>
    </source>
</evidence>
<dbReference type="RefSeq" id="WP_020933784.1">
    <property type="nucleotide sequence ID" value="NC_021915.1"/>
</dbReference>
<reference evidence="2 3" key="1">
    <citation type="submission" date="2012-11" db="EMBL/GenBank/DDBJ databases">
        <title>The complete genome sequence of Corynebacterium maris Coryn-1 (=DSM 45190).</title>
        <authorList>
            <person name="Schaffert L."/>
            <person name="Albersmeier A."/>
            <person name="Kalinowski J."/>
            <person name="Ruckert C."/>
        </authorList>
    </citation>
    <scope>NUCLEOTIDE SEQUENCE [LARGE SCALE GENOMIC DNA]</scope>
    <source>
        <strain evidence="3">Coryn-1</strain>
    </source>
</reference>
<dbReference type="KEGG" id="cmd:B841_01830"/>
<feature type="transmembrane region" description="Helical" evidence="1">
    <location>
        <begin position="299"/>
        <end position="317"/>
    </location>
</feature>
<evidence type="ECO:0000313" key="2">
    <source>
        <dbReference type="EMBL" id="AGS33849.1"/>
    </source>
</evidence>
<dbReference type="eggNOG" id="COG5502">
    <property type="taxonomic scope" value="Bacteria"/>
</dbReference>
<name>S5SRV1_9CORY</name>
<gene>
    <name evidence="2" type="ORF">B841_01830</name>
</gene>